<dbReference type="InterPro" id="IPR003594">
    <property type="entry name" value="HATPase_dom"/>
</dbReference>
<dbReference type="CDD" id="cd00082">
    <property type="entry name" value="HisKA"/>
    <property type="match status" value="1"/>
</dbReference>
<dbReference type="InterPro" id="IPR000014">
    <property type="entry name" value="PAS"/>
</dbReference>
<dbReference type="EMBL" id="JAPDRN010000119">
    <property type="protein sequence ID" value="KAJ9620791.1"/>
    <property type="molecule type" value="Genomic_DNA"/>
</dbReference>
<dbReference type="PRINTS" id="PR00344">
    <property type="entry name" value="BCTRLSENSOR"/>
</dbReference>
<dbReference type="InterPro" id="IPR036097">
    <property type="entry name" value="HisK_dim/P_sf"/>
</dbReference>
<comment type="caution">
    <text evidence="4">The sequence shown here is derived from an EMBL/GenBank/DDBJ whole genome shotgun (WGS) entry which is preliminary data.</text>
</comment>
<dbReference type="SUPFAM" id="SSF55874">
    <property type="entry name" value="ATPase domain of HSP90 chaperone/DNA topoisomerase II/histidine kinase"/>
    <property type="match status" value="1"/>
</dbReference>
<accession>A0AA38XT11</accession>
<evidence type="ECO:0000313" key="4">
    <source>
        <dbReference type="EMBL" id="KAJ9620791.1"/>
    </source>
</evidence>
<dbReference type="AlphaFoldDB" id="A0AA38XT11"/>
<dbReference type="SMART" id="SM00091">
    <property type="entry name" value="PAS"/>
    <property type="match status" value="1"/>
</dbReference>
<dbReference type="SUPFAM" id="SSF47384">
    <property type="entry name" value="Homodimeric domain of signal transducing histidine kinase"/>
    <property type="match status" value="1"/>
</dbReference>
<dbReference type="InterPro" id="IPR005467">
    <property type="entry name" value="His_kinase_dom"/>
</dbReference>
<feature type="domain" description="PAS" evidence="3">
    <location>
        <begin position="126"/>
        <end position="188"/>
    </location>
</feature>
<evidence type="ECO:0000259" key="3">
    <source>
        <dbReference type="PROSITE" id="PS50112"/>
    </source>
</evidence>
<dbReference type="SUPFAM" id="SSF55785">
    <property type="entry name" value="PYP-like sensor domain (PAS domain)"/>
    <property type="match status" value="1"/>
</dbReference>
<name>A0AA38XT11_9EURO</name>
<evidence type="ECO:0000256" key="1">
    <source>
        <dbReference type="ARBA" id="ARBA00022553"/>
    </source>
</evidence>
<dbReference type="GO" id="GO:0000155">
    <property type="term" value="F:phosphorelay sensor kinase activity"/>
    <property type="evidence" value="ECO:0007669"/>
    <property type="project" value="InterPro"/>
</dbReference>
<evidence type="ECO:0000259" key="2">
    <source>
        <dbReference type="PROSITE" id="PS50109"/>
    </source>
</evidence>
<dbReference type="PROSITE" id="PS50109">
    <property type="entry name" value="HIS_KIN"/>
    <property type="match status" value="1"/>
</dbReference>
<dbReference type="InterPro" id="IPR035965">
    <property type="entry name" value="PAS-like_dom_sf"/>
</dbReference>
<gene>
    <name evidence="4" type="ORF">H2204_012101</name>
</gene>
<dbReference type="Gene3D" id="3.30.450.20">
    <property type="entry name" value="PAS domain"/>
    <property type="match status" value="1"/>
</dbReference>
<dbReference type="PROSITE" id="PS50112">
    <property type="entry name" value="PAS"/>
    <property type="match status" value="1"/>
</dbReference>
<dbReference type="InterPro" id="IPR004358">
    <property type="entry name" value="Sig_transdc_His_kin-like_C"/>
</dbReference>
<sequence>MSEPLQRLAQALDVERQALVEHDVHALIRATGAKLEALRALEGAPPVGEGEQLQELAERNRANGVLLSRRRREVNWALRQMGRTEESSAYDAKGQPPHERVYWAPVRSPRAAVSAANVLVTAPLPPQPVLQALLERLREGLLLFTEDGQVALANPAAQSLLGGDEGALPPPQRLRELLPPDALEHARQHGHWNGSLPLGEGMVIAHLYFHGEPGSGHYLALFRHIEGQEDYERELQQRHAELRQAYLRLNGTQEKLLQSEKMASIGQLAAGVAHEINNPIGYVHSNLGSLQEYLRSLFTVIEAYERALRAPDPKALIPEIDDIRDRLDIDFISRDLPQLMAESREGIERVTRIVRDLKDFSYSGRDESWKLVDLHSGLESTINIIWNELKYKVHLVREFGQLPLVECLPSELNQVYMNLLLNAGHAIAERGTITVRTGVDGDTVWVEFEDTGGGISPELRQRIFDPFFTTKPVGSGTGLGLSISYSIINKHHGRIDLDSTPGVGSRFRLVLPIKQPR</sequence>
<dbReference type="PANTHER" id="PTHR43065:SF50">
    <property type="entry name" value="HISTIDINE KINASE"/>
    <property type="match status" value="1"/>
</dbReference>
<feature type="domain" description="Histidine kinase" evidence="2">
    <location>
        <begin position="271"/>
        <end position="515"/>
    </location>
</feature>
<protein>
    <recommendedName>
        <fullName evidence="5">Histidine kinase</fullName>
    </recommendedName>
</protein>
<dbReference type="SMART" id="SM00387">
    <property type="entry name" value="HATPase_c"/>
    <property type="match status" value="1"/>
</dbReference>
<organism evidence="4">
    <name type="scientific">Knufia peltigerae</name>
    <dbReference type="NCBI Taxonomy" id="1002370"/>
    <lineage>
        <taxon>Eukaryota</taxon>
        <taxon>Fungi</taxon>
        <taxon>Dikarya</taxon>
        <taxon>Ascomycota</taxon>
        <taxon>Pezizomycotina</taxon>
        <taxon>Eurotiomycetes</taxon>
        <taxon>Chaetothyriomycetidae</taxon>
        <taxon>Chaetothyriales</taxon>
        <taxon>Trichomeriaceae</taxon>
        <taxon>Knufia</taxon>
    </lineage>
</organism>
<evidence type="ECO:0008006" key="5">
    <source>
        <dbReference type="Google" id="ProtNLM"/>
    </source>
</evidence>
<reference evidence="4" key="1">
    <citation type="submission" date="2022-10" db="EMBL/GenBank/DDBJ databases">
        <title>Culturing micro-colonial fungi from biological soil crusts in the Mojave desert and describing Neophaeococcomyces mojavensis, and introducing the new genera and species Taxawa tesnikishii.</title>
        <authorList>
            <person name="Kurbessoian T."/>
            <person name="Stajich J.E."/>
        </authorList>
    </citation>
    <scope>NUCLEOTIDE SEQUENCE</scope>
    <source>
        <strain evidence="4">TK_35</strain>
    </source>
</reference>
<dbReference type="InterPro" id="IPR003661">
    <property type="entry name" value="HisK_dim/P_dom"/>
</dbReference>
<dbReference type="Gene3D" id="1.10.287.130">
    <property type="match status" value="1"/>
</dbReference>
<dbReference type="Gene3D" id="3.30.565.10">
    <property type="entry name" value="Histidine kinase-like ATPase, C-terminal domain"/>
    <property type="match status" value="1"/>
</dbReference>
<proteinExistence type="predicted"/>
<dbReference type="PANTHER" id="PTHR43065">
    <property type="entry name" value="SENSOR HISTIDINE KINASE"/>
    <property type="match status" value="1"/>
</dbReference>
<dbReference type="InterPro" id="IPR036890">
    <property type="entry name" value="HATPase_C_sf"/>
</dbReference>
<keyword evidence="1" id="KW-0597">Phosphoprotein</keyword>
<dbReference type="CDD" id="cd16943">
    <property type="entry name" value="HATPase_AtoS-like"/>
    <property type="match status" value="1"/>
</dbReference>
<dbReference type="Pfam" id="PF02518">
    <property type="entry name" value="HATPase_c"/>
    <property type="match status" value="1"/>
</dbReference>